<sequence length="59" mass="6881">MFNRGFTESLMIKFSTALKRAVFYFSTEHIYKFKNQTITSICAAKTTIIFKINKATKLH</sequence>
<dbReference type="AlphaFoldDB" id="A0A316X337"/>
<proteinExistence type="predicted"/>
<organism evidence="1 2">
    <name type="scientific">Chryseobacterium oncorhynchi</name>
    <dbReference type="NCBI Taxonomy" id="741074"/>
    <lineage>
        <taxon>Bacteria</taxon>
        <taxon>Pseudomonadati</taxon>
        <taxon>Bacteroidota</taxon>
        <taxon>Flavobacteriia</taxon>
        <taxon>Flavobacteriales</taxon>
        <taxon>Weeksellaceae</taxon>
        <taxon>Chryseobacterium group</taxon>
        <taxon>Chryseobacterium</taxon>
    </lineage>
</organism>
<gene>
    <name evidence="1" type="ORF">C1638_000845</name>
</gene>
<name>A0A316X337_9FLAO</name>
<evidence type="ECO:0000313" key="1">
    <source>
        <dbReference type="EMBL" id="PWN67186.1"/>
    </source>
</evidence>
<reference evidence="1" key="1">
    <citation type="submission" date="2018-04" db="EMBL/GenBank/DDBJ databases">
        <title>Draft Genome Sequences of Chryseobacterium lactis NCTC11390T isolated from milk, Chryseobacterium oncorhynchi 701B-08T from rainbow trout, and Chryseobacterium viscerum 687B-08T from diseased fish.</title>
        <authorList>
            <person name="Jeong J.-J."/>
            <person name="Lee Y.J."/>
            <person name="Pathiraja D."/>
            <person name="Park B."/>
            <person name="Choi I.-G."/>
            <person name="Kim K.D."/>
        </authorList>
    </citation>
    <scope>NUCLEOTIDE SEQUENCE [LARGE SCALE GENOMIC DNA]</scope>
    <source>
        <strain evidence="1">701B-08</strain>
    </source>
</reference>
<comment type="caution">
    <text evidence="1">The sequence shown here is derived from an EMBL/GenBank/DDBJ whole genome shotgun (WGS) entry which is preliminary data.</text>
</comment>
<keyword evidence="2" id="KW-1185">Reference proteome</keyword>
<evidence type="ECO:0000313" key="2">
    <source>
        <dbReference type="Proteomes" id="UP000236182"/>
    </source>
</evidence>
<accession>A0A316X337</accession>
<protein>
    <submittedName>
        <fullName evidence="1">Uncharacterized protein</fullName>
    </submittedName>
</protein>
<dbReference type="Proteomes" id="UP000236182">
    <property type="component" value="Unassembled WGS sequence"/>
</dbReference>
<dbReference type="EMBL" id="PPEI02000001">
    <property type="protein sequence ID" value="PWN67186.1"/>
    <property type="molecule type" value="Genomic_DNA"/>
</dbReference>